<sequence length="1323" mass="147163">MLNSSMDVAGGPASAPARTTKVRNKTRQFTAKKNKPTAVQPETRVATSAESTSINISSNGVSNSDTSPPIGGKSKRRNRATSGSRILPSASHLVHEPATERQSGIGKAHNSNWRVGKLVNASELVVSESSEEVYEFEDLVKNVDWRARPAQGSARKGHKDQKTKLATFEREEGITASPASGIHGIPSVSRLNMGASSDIYRNGIDRHVTGANNARQKEPLLADRGLGLAATSERSPVVGKGPKISQRRFSQSTLDAAADGLQSRTARNGDSSFYGKSAERKKSHTNIANEAEGVYMQFNGRRNHEDSDGHSLNKSKSSPHLGRQKKDFDRTPETKSPHSMRAAVRTRAKFENPGDITFDGEPVKRSEVDNWRSNPRNVGKIETPPKSGRGFKETDPASRYGGSPVSARPSGRDFVAYQNNSGGSPAGRRLWTDVTNTSSSRDYQRTPYYEEYYSLAKVNQGIKDGALFKGSLRINKRNRFDAYVTLVDQEDDNDIYLCGVKSRNRALEGDVVVIRVLEGEELKREINGENGRQEKRRVDNLERQAKCDVVQDGLADDNDTSDNVTESEPIKEEKRVYGKVVYIMERKPDQAFAGTLGFDLPNGQSRERTLTRGQDRPPRILWFKPTDRRAPLIAIPVEDAPRDFLSDPAAFGNILFKATVRKWPAKEQYPLGAVTGTLGQMGEISIESAALLVDAGVVWDEFSDEVLACLPATPWKIPEHEYAKRRDFREERIFSIDPQTARDLDDAVSVKSMGDGTFEIGVHIADVAYFVRPGSALDIEARSRATTVYLVQKAIPMLPRLLCEELCSLNPGVERLAFSVVWRMDSSARILDKPWFGRTIIKSCAKLSYDHAQRLIEGQTWDGLPEVEISGNTTVEDIKADTLRLYEFSRMMRTRRFEGGALSMQNVKLWFGIDDFGNPISVGVYQIKDSNKLIEEFMLLANMAVAQKIAERFPNGAMLRNHRPPKIKGLNEFVEFAAKLGYVIDPESSSSLQKSFEAITDPEKRTVMRQLCIKPMQRAKYFSTGSLDINAWRHFALNVPLYTHFTSPIRRYCDLMVHRMLEAVCDGTPGDVYDPKEVAIVTKRCNDRKEGSKEAQEASQKLYLCAYLTKLCEKEAARHRESQEKTELKPGILVDAVVHNVGPRSFDVLIQDYGLEKRIWIEDAIEMGDAVGVETVPGVVPALRIHWKKRNSTNMVNGLAEDIERLQISEDCEGKSGEDATGAANEVTPRKPTDRSNKFPIKSATKRKFDAATVLTQTIRIFDRVMVRIVPEITRSPPDFKITPEHPDDCRAAAAPLTGKLDQETLHGDGVQVSCPAITEDAE</sequence>
<dbReference type="PANTHER" id="PTHR23355">
    <property type="entry name" value="RIBONUCLEASE"/>
    <property type="match status" value="1"/>
</dbReference>
<evidence type="ECO:0000256" key="4">
    <source>
        <dbReference type="ARBA" id="ARBA00022801"/>
    </source>
</evidence>
<feature type="site" description="Important for catalytic activity" evidence="8">
    <location>
        <position position="745"/>
    </location>
</feature>
<evidence type="ECO:0000256" key="8">
    <source>
        <dbReference type="HAMAP-Rule" id="MF_03045"/>
    </source>
</evidence>
<dbReference type="GO" id="GO:0000956">
    <property type="term" value="P:nuclear-transcribed mRNA catabolic process"/>
    <property type="evidence" value="ECO:0007669"/>
    <property type="project" value="UniProtKB-UniRule"/>
</dbReference>
<keyword evidence="5 8" id="KW-0269">Exonuclease</keyword>
<keyword evidence="4 8" id="KW-0378">Hydrolase</keyword>
<dbReference type="InterPro" id="IPR001900">
    <property type="entry name" value="RNase_II/R"/>
</dbReference>
<dbReference type="Gene3D" id="2.40.50.690">
    <property type="match status" value="1"/>
</dbReference>
<dbReference type="InterPro" id="IPR041505">
    <property type="entry name" value="Dis3_CSD2"/>
</dbReference>
<comment type="subcellular location">
    <subcellularLocation>
        <location evidence="8">Cytoplasm</location>
    </subcellularLocation>
    <subcellularLocation>
        <location evidence="8">Cytoplasm</location>
        <location evidence="8">P-body</location>
    </subcellularLocation>
</comment>
<dbReference type="SMART" id="SM00955">
    <property type="entry name" value="RNB"/>
    <property type="match status" value="1"/>
</dbReference>
<feature type="compositionally biased region" description="Basic and acidic residues" evidence="9">
    <location>
        <begin position="1228"/>
        <end position="1237"/>
    </location>
</feature>
<dbReference type="EC" id="3.1.13.-" evidence="8"/>
<dbReference type="Pfam" id="PF17849">
    <property type="entry name" value="OB_Dis3"/>
    <property type="match status" value="1"/>
</dbReference>
<dbReference type="EMBL" id="QEAQ01000112">
    <property type="protein sequence ID" value="TPX55396.1"/>
    <property type="molecule type" value="Genomic_DNA"/>
</dbReference>
<organism evidence="11 12">
    <name type="scientific">Powellomyces hirtus</name>
    <dbReference type="NCBI Taxonomy" id="109895"/>
    <lineage>
        <taxon>Eukaryota</taxon>
        <taxon>Fungi</taxon>
        <taxon>Fungi incertae sedis</taxon>
        <taxon>Chytridiomycota</taxon>
        <taxon>Chytridiomycota incertae sedis</taxon>
        <taxon>Chytridiomycetes</taxon>
        <taxon>Spizellomycetales</taxon>
        <taxon>Powellomycetaceae</taxon>
        <taxon>Powellomyces</taxon>
    </lineage>
</organism>
<evidence type="ECO:0000256" key="9">
    <source>
        <dbReference type="SAM" id="MobiDB-lite"/>
    </source>
</evidence>
<evidence type="ECO:0000256" key="6">
    <source>
        <dbReference type="ARBA" id="ARBA00022842"/>
    </source>
</evidence>
<keyword evidence="3 8" id="KW-0479">Metal-binding</keyword>
<comment type="caution">
    <text evidence="11">The sequence shown here is derived from an EMBL/GenBank/DDBJ whole genome shotgun (WGS) entry which is preliminary data.</text>
</comment>
<dbReference type="Pfam" id="PF17216">
    <property type="entry name" value="Rrp44_CSD1"/>
    <property type="match status" value="1"/>
</dbReference>
<evidence type="ECO:0000313" key="12">
    <source>
        <dbReference type="Proteomes" id="UP000318582"/>
    </source>
</evidence>
<keyword evidence="1 8" id="KW-0963">Cytoplasm</keyword>
<keyword evidence="8" id="KW-0464">Manganese</keyword>
<dbReference type="InterPro" id="IPR028591">
    <property type="entry name" value="DIS3L2"/>
</dbReference>
<feature type="compositionally biased region" description="Basic and acidic residues" evidence="9">
    <location>
        <begin position="302"/>
        <end position="311"/>
    </location>
</feature>
<comment type="function">
    <text evidence="8">3'-5'-exoribonuclease that specifically recognizes RNAs polyuridylated at their 3' end and mediates their degradation. Component of an exosome-independent RNA degradation pathway that mediates degradation of cytoplasmic mRNAs that have been deadenylated and subsequently uridylated at their 3'.</text>
</comment>
<dbReference type="SUPFAM" id="SSF50249">
    <property type="entry name" value="Nucleic acid-binding proteins"/>
    <property type="match status" value="2"/>
</dbReference>
<dbReference type="PROSITE" id="PS01175">
    <property type="entry name" value="RIBONUCLEASE_II"/>
    <property type="match status" value="1"/>
</dbReference>
<feature type="binding site" evidence="8">
    <location>
        <position position="737"/>
    </location>
    <ligand>
        <name>Mg(2+)</name>
        <dbReference type="ChEBI" id="CHEBI:18420"/>
    </ligand>
</feature>
<dbReference type="STRING" id="109895.A0A507DV16"/>
<feature type="domain" description="RNB" evidence="10">
    <location>
        <begin position="725"/>
        <end position="1067"/>
    </location>
</feature>
<feature type="region of interest" description="Disordered" evidence="9">
    <location>
        <begin position="1213"/>
        <end position="1242"/>
    </location>
</feature>
<dbReference type="PANTHER" id="PTHR23355:SF9">
    <property type="entry name" value="DIS3-LIKE EXONUCLEASE 2"/>
    <property type="match status" value="1"/>
</dbReference>
<feature type="compositionally biased region" description="Low complexity" evidence="9">
    <location>
        <begin position="51"/>
        <end position="64"/>
    </location>
</feature>
<feature type="region of interest" description="Disordered" evidence="9">
    <location>
        <begin position="1"/>
        <end position="107"/>
    </location>
</feature>
<dbReference type="GO" id="GO:0000175">
    <property type="term" value="F:3'-5'-RNA exonuclease activity"/>
    <property type="evidence" value="ECO:0007669"/>
    <property type="project" value="UniProtKB-UniRule"/>
</dbReference>
<evidence type="ECO:0000256" key="1">
    <source>
        <dbReference type="ARBA" id="ARBA00022490"/>
    </source>
</evidence>
<protein>
    <recommendedName>
        <fullName evidence="8">DIS3-like exonuclease 2</fullName>
        <ecNumber evidence="8">3.1.13.-</ecNumber>
    </recommendedName>
</protein>
<name>A0A507DV16_9FUNG</name>
<dbReference type="GO" id="GO:1990074">
    <property type="term" value="P:polyuridylation-dependent mRNA catabolic process"/>
    <property type="evidence" value="ECO:0007669"/>
    <property type="project" value="UniProtKB-UniRule"/>
</dbReference>
<dbReference type="GO" id="GO:0003723">
    <property type="term" value="F:RNA binding"/>
    <property type="evidence" value="ECO:0007669"/>
    <property type="project" value="UniProtKB-KW"/>
</dbReference>
<accession>A0A507DV16</accession>
<reference evidence="11 12" key="1">
    <citation type="journal article" date="2019" name="Sci. Rep.">
        <title>Comparative genomics of chytrid fungi reveal insights into the obligate biotrophic and pathogenic lifestyle of Synchytrium endobioticum.</title>
        <authorList>
            <person name="van de Vossenberg B.T.L.H."/>
            <person name="Warris S."/>
            <person name="Nguyen H.D.T."/>
            <person name="van Gent-Pelzer M.P.E."/>
            <person name="Joly D.L."/>
            <person name="van de Geest H.C."/>
            <person name="Bonants P.J.M."/>
            <person name="Smith D.S."/>
            <person name="Levesque C.A."/>
            <person name="van der Lee T.A.J."/>
        </authorList>
    </citation>
    <scope>NUCLEOTIDE SEQUENCE [LARGE SCALE GENOMIC DNA]</scope>
    <source>
        <strain evidence="11 12">CBS 809.83</strain>
    </source>
</reference>
<dbReference type="InterPro" id="IPR022966">
    <property type="entry name" value="RNase_II/R_CS"/>
</dbReference>
<feature type="region of interest" description="Disordered" evidence="9">
    <location>
        <begin position="259"/>
        <end position="288"/>
    </location>
</feature>
<feature type="binding site" evidence="8">
    <location>
        <position position="746"/>
    </location>
    <ligand>
        <name>Mg(2+)</name>
        <dbReference type="ChEBI" id="CHEBI:18420"/>
    </ligand>
</feature>
<dbReference type="InterPro" id="IPR050180">
    <property type="entry name" value="RNR_Ribonuclease"/>
</dbReference>
<dbReference type="FunFam" id="2.40.50.700:FF:000002">
    <property type="entry name" value="Cell wall biogenesis protein"/>
    <property type="match status" value="1"/>
</dbReference>
<keyword evidence="2 8" id="KW-0540">Nuclease</keyword>
<keyword evidence="7 8" id="KW-0694">RNA-binding</keyword>
<dbReference type="HAMAP" id="MF_03045">
    <property type="entry name" value="DIS3L2"/>
    <property type="match status" value="1"/>
</dbReference>
<dbReference type="Gene3D" id="2.40.50.140">
    <property type="entry name" value="Nucleic acid-binding proteins"/>
    <property type="match status" value="1"/>
</dbReference>
<feature type="compositionally biased region" description="Basic residues" evidence="9">
    <location>
        <begin position="20"/>
        <end position="35"/>
    </location>
</feature>
<dbReference type="Pfam" id="PF17877">
    <property type="entry name" value="Dis3l2_C_term"/>
    <property type="match status" value="1"/>
</dbReference>
<feature type="compositionally biased region" description="Basic and acidic residues" evidence="9">
    <location>
        <begin position="361"/>
        <end position="370"/>
    </location>
</feature>
<dbReference type="Proteomes" id="UP000318582">
    <property type="component" value="Unassembled WGS sequence"/>
</dbReference>
<dbReference type="InterPro" id="IPR041093">
    <property type="entry name" value="Dis3l2-like_C"/>
</dbReference>
<comment type="similarity">
    <text evidence="8">Belongs to the RNR ribonuclease family. DIS3L2 subfamily.</text>
</comment>
<feature type="compositionally biased region" description="Basic and acidic residues" evidence="9">
    <location>
        <begin position="324"/>
        <end position="336"/>
    </location>
</feature>
<gene>
    <name evidence="11" type="ORF">PhCBS80983_g05359</name>
</gene>
<evidence type="ECO:0000259" key="10">
    <source>
        <dbReference type="SMART" id="SM00955"/>
    </source>
</evidence>
<dbReference type="InterPro" id="IPR033771">
    <property type="entry name" value="Rrp44_CSD1"/>
</dbReference>
<evidence type="ECO:0000313" key="11">
    <source>
        <dbReference type="EMBL" id="TPX55396.1"/>
    </source>
</evidence>
<comment type="cofactor">
    <cofactor evidence="8">
        <name>Mg(2+)</name>
        <dbReference type="ChEBI" id="CHEBI:18420"/>
    </cofactor>
    <cofactor evidence="8">
        <name>Mn(2+)</name>
        <dbReference type="ChEBI" id="CHEBI:29035"/>
    </cofactor>
</comment>
<dbReference type="GO" id="GO:0046872">
    <property type="term" value="F:metal ion binding"/>
    <property type="evidence" value="ECO:0007669"/>
    <property type="project" value="UniProtKB-KW"/>
</dbReference>
<dbReference type="InterPro" id="IPR012340">
    <property type="entry name" value="NA-bd_OB-fold"/>
</dbReference>
<dbReference type="Pfam" id="PF00773">
    <property type="entry name" value="RNB"/>
    <property type="match status" value="1"/>
</dbReference>
<evidence type="ECO:0000256" key="3">
    <source>
        <dbReference type="ARBA" id="ARBA00022723"/>
    </source>
</evidence>
<evidence type="ECO:0000256" key="5">
    <source>
        <dbReference type="ARBA" id="ARBA00022839"/>
    </source>
</evidence>
<evidence type="ECO:0000256" key="7">
    <source>
        <dbReference type="ARBA" id="ARBA00022884"/>
    </source>
</evidence>
<dbReference type="Gene3D" id="2.40.50.700">
    <property type="match status" value="1"/>
</dbReference>
<evidence type="ECO:0000256" key="2">
    <source>
        <dbReference type="ARBA" id="ARBA00022722"/>
    </source>
</evidence>
<keyword evidence="12" id="KW-1185">Reference proteome</keyword>
<keyword evidence="6 8" id="KW-0460">Magnesium</keyword>
<feature type="compositionally biased region" description="Polar residues" evidence="9">
    <location>
        <begin position="262"/>
        <end position="271"/>
    </location>
</feature>
<feature type="region of interest" description="Disordered" evidence="9">
    <location>
        <begin position="300"/>
        <end position="411"/>
    </location>
</feature>
<dbReference type="GO" id="GO:0000932">
    <property type="term" value="C:P-body"/>
    <property type="evidence" value="ECO:0007669"/>
    <property type="project" value="UniProtKB-SubCell"/>
</dbReference>
<proteinExistence type="inferred from homology"/>